<dbReference type="Gene3D" id="3.30.190.20">
    <property type="match status" value="1"/>
</dbReference>
<evidence type="ECO:0000313" key="7">
    <source>
        <dbReference type="EMBL" id="CAD9714746.1"/>
    </source>
</evidence>
<dbReference type="HAMAP" id="MF_01318_B">
    <property type="entry name" value="Ribosomal_uL1_B"/>
    <property type="match status" value="1"/>
</dbReference>
<dbReference type="InterPro" id="IPR016095">
    <property type="entry name" value="Ribosomal_uL1_3-a/b-sand"/>
</dbReference>
<dbReference type="InterPro" id="IPR023674">
    <property type="entry name" value="Ribosomal_uL1-like"/>
</dbReference>
<keyword evidence="9" id="KW-1185">Reference proteome</keyword>
<evidence type="ECO:0000256" key="6">
    <source>
        <dbReference type="RuleBase" id="RU000659"/>
    </source>
</evidence>
<evidence type="ECO:0000256" key="5">
    <source>
        <dbReference type="ARBA" id="ARBA00023274"/>
    </source>
</evidence>
<reference evidence="7" key="2">
    <citation type="submission" date="2021-01" db="EMBL/GenBank/DDBJ databases">
        <authorList>
            <person name="Corre E."/>
            <person name="Pelletier E."/>
            <person name="Niang G."/>
            <person name="Scheremetjew M."/>
            <person name="Finn R."/>
            <person name="Kale V."/>
            <person name="Holt S."/>
            <person name="Cochrane G."/>
            <person name="Meng A."/>
            <person name="Brown T."/>
            <person name="Cohen L."/>
        </authorList>
    </citation>
    <scope>NUCLEOTIDE SEQUENCE</scope>
    <source>
        <strain evidence="7">CCMP1205</strain>
    </source>
</reference>
<sequence length="300" mass="31963">MRVVCSSSFHRMQGVTYSCPTTTRVVVGRQRAACLRVRGPRCVVPRAAAVEEASVATEGSKRFRQAKANFASKGYADRTAECNSLEALKLVKENATTKFNEAVEAHIRLNINPKYNDQQLRATVALPKGTGNEVRIAVLCGGGQEAAAKAAGAEYVGGEDLIEEIAGGMLDFDKLVATPDMMPKVAKLGRVLGPKGLMPNPKAGTVSPNVEEAVNALKAGTVEYRADKGGIVHLSFGKTSFEAEDLQENLAAIVGSIKANKPTGAKGIYFKNAFVTSTMGPSIRLSLDDLMSLSKDEKEE</sequence>
<dbReference type="PANTHER" id="PTHR36427">
    <property type="entry name" value="54S RIBOSOMAL PROTEIN L1, MITOCHONDRIAL"/>
    <property type="match status" value="1"/>
</dbReference>
<keyword evidence="4 6" id="KW-0689">Ribosomal protein</keyword>
<protein>
    <recommendedName>
        <fullName evidence="6">Ribosomal protein</fullName>
    </recommendedName>
</protein>
<dbReference type="SUPFAM" id="SSF56808">
    <property type="entry name" value="Ribosomal protein L1"/>
    <property type="match status" value="1"/>
</dbReference>
<name>A0A5B8MNS3_9CHLO</name>
<organism evidence="8 9">
    <name type="scientific">Chloropicon primus</name>
    <dbReference type="NCBI Taxonomy" id="1764295"/>
    <lineage>
        <taxon>Eukaryota</taxon>
        <taxon>Viridiplantae</taxon>
        <taxon>Chlorophyta</taxon>
        <taxon>Chloropicophyceae</taxon>
        <taxon>Chloropicales</taxon>
        <taxon>Chloropicaceae</taxon>
        <taxon>Chloropicon</taxon>
    </lineage>
</organism>
<dbReference type="EMBL" id="HBHL01005603">
    <property type="protein sequence ID" value="CAD9714746.1"/>
    <property type="molecule type" value="Transcribed_RNA"/>
</dbReference>
<dbReference type="Proteomes" id="UP000316726">
    <property type="component" value="Chromosome 7"/>
</dbReference>
<proteinExistence type="inferred from homology"/>
<accession>A0A5B8MNS3</accession>
<comment type="similarity">
    <text evidence="1 6">Belongs to the universal ribosomal protein uL1 family.</text>
</comment>
<evidence type="ECO:0000256" key="3">
    <source>
        <dbReference type="ARBA" id="ARBA00022884"/>
    </source>
</evidence>
<reference evidence="8 9" key="1">
    <citation type="submission" date="2018-07" db="EMBL/GenBank/DDBJ databases">
        <title>The complete nuclear genome of the prasinophyte Chloropicon primus (CCMP1205).</title>
        <authorList>
            <person name="Pombert J.-F."/>
            <person name="Otis C."/>
            <person name="Turmel M."/>
            <person name="Lemieux C."/>
        </authorList>
    </citation>
    <scope>NUCLEOTIDE SEQUENCE [LARGE SCALE GENOMIC DNA]</scope>
    <source>
        <strain evidence="8 9">CCMP1205</strain>
    </source>
</reference>
<dbReference type="NCBIfam" id="TIGR01169">
    <property type="entry name" value="rplA_bact"/>
    <property type="match status" value="1"/>
</dbReference>
<dbReference type="GO" id="GO:0003735">
    <property type="term" value="F:structural constituent of ribosome"/>
    <property type="evidence" value="ECO:0007669"/>
    <property type="project" value="InterPro"/>
</dbReference>
<dbReference type="OrthoDB" id="1747252at2759"/>
<evidence type="ECO:0000313" key="8">
    <source>
        <dbReference type="EMBL" id="QDZ22139.1"/>
    </source>
</evidence>
<evidence type="ECO:0000256" key="2">
    <source>
        <dbReference type="ARBA" id="ARBA00022730"/>
    </source>
</evidence>
<dbReference type="EMBL" id="CP031040">
    <property type="protein sequence ID" value="QDZ22139.1"/>
    <property type="molecule type" value="Genomic_DNA"/>
</dbReference>
<dbReference type="PROSITE" id="PS01199">
    <property type="entry name" value="RIBOSOMAL_L1"/>
    <property type="match status" value="1"/>
</dbReference>
<dbReference type="FunFam" id="3.40.50.790:FF:000001">
    <property type="entry name" value="50S ribosomal protein L1"/>
    <property type="match status" value="1"/>
</dbReference>
<dbReference type="PANTHER" id="PTHR36427:SF3">
    <property type="entry name" value="LARGE RIBOSOMAL SUBUNIT PROTEIN UL1M"/>
    <property type="match status" value="1"/>
</dbReference>
<dbReference type="InterPro" id="IPR005878">
    <property type="entry name" value="Ribosom_uL1_bac-type"/>
</dbReference>
<keyword evidence="5 6" id="KW-0687">Ribonucleoprotein</keyword>
<dbReference type="InterPro" id="IPR028364">
    <property type="entry name" value="Ribosomal_uL1/biogenesis"/>
</dbReference>
<keyword evidence="2" id="KW-0699">rRNA-binding</keyword>
<dbReference type="CDD" id="cd00403">
    <property type="entry name" value="Ribosomal_L1"/>
    <property type="match status" value="1"/>
</dbReference>
<evidence type="ECO:0000256" key="4">
    <source>
        <dbReference type="ARBA" id="ARBA00022980"/>
    </source>
</evidence>
<dbReference type="GO" id="GO:0006412">
    <property type="term" value="P:translation"/>
    <property type="evidence" value="ECO:0007669"/>
    <property type="project" value="InterPro"/>
</dbReference>
<dbReference type="GO" id="GO:0019843">
    <property type="term" value="F:rRNA binding"/>
    <property type="evidence" value="ECO:0007669"/>
    <property type="project" value="UniProtKB-KW"/>
</dbReference>
<dbReference type="Pfam" id="PF00687">
    <property type="entry name" value="Ribosomal_L1"/>
    <property type="match status" value="1"/>
</dbReference>
<dbReference type="GO" id="GO:0015934">
    <property type="term" value="C:large ribosomal subunit"/>
    <property type="evidence" value="ECO:0007669"/>
    <property type="project" value="InterPro"/>
</dbReference>
<keyword evidence="3" id="KW-0694">RNA-binding</keyword>
<gene>
    <name evidence="8" type="ORF">A3770_07p46570</name>
    <name evidence="7" type="ORF">CPRI1469_LOCUS3600</name>
</gene>
<dbReference type="InterPro" id="IPR023673">
    <property type="entry name" value="Ribosomal_uL1_CS"/>
</dbReference>
<evidence type="ECO:0000313" key="9">
    <source>
        <dbReference type="Proteomes" id="UP000316726"/>
    </source>
</evidence>
<dbReference type="Gene3D" id="3.40.50.790">
    <property type="match status" value="1"/>
</dbReference>
<evidence type="ECO:0000256" key="1">
    <source>
        <dbReference type="ARBA" id="ARBA00010531"/>
    </source>
</evidence>
<dbReference type="STRING" id="1764295.A0A5B8MNS3"/>
<dbReference type="AlphaFoldDB" id="A0A5B8MNS3"/>